<keyword evidence="3" id="KW-0375">Hydrogen ion transport</keyword>
<dbReference type="GO" id="GO:0045259">
    <property type="term" value="C:proton-transporting ATP synthase complex"/>
    <property type="evidence" value="ECO:0007669"/>
    <property type="project" value="InterPro"/>
</dbReference>
<dbReference type="Gene3D" id="2.40.30.20">
    <property type="match status" value="1"/>
</dbReference>
<dbReference type="GO" id="GO:0046933">
    <property type="term" value="F:proton-transporting ATP synthase activity, rotational mechanism"/>
    <property type="evidence" value="ECO:0007669"/>
    <property type="project" value="InterPro"/>
</dbReference>
<evidence type="ECO:0000259" key="4">
    <source>
        <dbReference type="Pfam" id="PF02874"/>
    </source>
</evidence>
<evidence type="ECO:0000256" key="1">
    <source>
        <dbReference type="ARBA" id="ARBA00008936"/>
    </source>
</evidence>
<dbReference type="AlphaFoldDB" id="A0AAV0Z2X2"/>
<evidence type="ECO:0000256" key="2">
    <source>
        <dbReference type="ARBA" id="ARBA00022448"/>
    </source>
</evidence>
<proteinExistence type="inferred from homology"/>
<evidence type="ECO:0000256" key="3">
    <source>
        <dbReference type="ARBA" id="ARBA00022781"/>
    </source>
</evidence>
<organism evidence="5 6">
    <name type="scientific">Vicia faba</name>
    <name type="common">Broad bean</name>
    <name type="synonym">Faba vulgaris</name>
    <dbReference type="NCBI Taxonomy" id="3906"/>
    <lineage>
        <taxon>Eukaryota</taxon>
        <taxon>Viridiplantae</taxon>
        <taxon>Streptophyta</taxon>
        <taxon>Embryophyta</taxon>
        <taxon>Tracheophyta</taxon>
        <taxon>Spermatophyta</taxon>
        <taxon>Magnoliopsida</taxon>
        <taxon>eudicotyledons</taxon>
        <taxon>Gunneridae</taxon>
        <taxon>Pentapetalae</taxon>
        <taxon>rosids</taxon>
        <taxon>fabids</taxon>
        <taxon>Fabales</taxon>
        <taxon>Fabaceae</taxon>
        <taxon>Papilionoideae</taxon>
        <taxon>50 kb inversion clade</taxon>
        <taxon>NPAAA clade</taxon>
        <taxon>Hologalegina</taxon>
        <taxon>IRL clade</taxon>
        <taxon>Fabeae</taxon>
        <taxon>Vicia</taxon>
    </lineage>
</organism>
<gene>
    <name evidence="5" type="ORF">VFH_I060680</name>
</gene>
<reference evidence="5 6" key="1">
    <citation type="submission" date="2023-01" db="EMBL/GenBank/DDBJ databases">
        <authorList>
            <person name="Kreplak J."/>
        </authorList>
    </citation>
    <scope>NUCLEOTIDE SEQUENCE [LARGE SCALE GENOMIC DNA]</scope>
</reference>
<keyword evidence="3" id="KW-0406">Ion transport</keyword>
<dbReference type="GO" id="GO:0043531">
    <property type="term" value="F:ADP binding"/>
    <property type="evidence" value="ECO:0007669"/>
    <property type="project" value="TreeGrafter"/>
</dbReference>
<feature type="domain" description="ATPase F1/V1/A1 complex alpha/beta subunit N-terminal" evidence="4">
    <location>
        <begin position="2"/>
        <end position="30"/>
    </location>
</feature>
<evidence type="ECO:0000313" key="5">
    <source>
        <dbReference type="EMBL" id="CAI8592826.1"/>
    </source>
</evidence>
<dbReference type="SUPFAM" id="SSF50615">
    <property type="entry name" value="N-terminal domain of alpha and beta subunits of F1 ATP synthase"/>
    <property type="match status" value="1"/>
</dbReference>
<dbReference type="InterPro" id="IPR004100">
    <property type="entry name" value="ATPase_F1/V1/A1_a/bsu_N"/>
</dbReference>
<keyword evidence="2" id="KW-0813">Transport</keyword>
<evidence type="ECO:0000313" key="6">
    <source>
        <dbReference type="Proteomes" id="UP001157006"/>
    </source>
</evidence>
<dbReference type="PANTHER" id="PTHR48082:SF2">
    <property type="entry name" value="ATP SYNTHASE SUBUNIT ALPHA, MITOCHONDRIAL"/>
    <property type="match status" value="1"/>
</dbReference>
<accession>A0AAV0Z2X2</accession>
<comment type="similarity">
    <text evidence="1">Belongs to the ATPase alpha/beta chains family.</text>
</comment>
<name>A0AAV0Z2X2_VICFA</name>
<dbReference type="GO" id="GO:0005524">
    <property type="term" value="F:ATP binding"/>
    <property type="evidence" value="ECO:0007669"/>
    <property type="project" value="UniProtKB-KW"/>
</dbReference>
<dbReference type="InterPro" id="IPR005294">
    <property type="entry name" value="ATP_synth_F1_asu"/>
</dbReference>
<dbReference type="Pfam" id="PF02874">
    <property type="entry name" value="ATP-synt_ab_N"/>
    <property type="match status" value="1"/>
</dbReference>
<keyword evidence="6" id="KW-1185">Reference proteome</keyword>
<dbReference type="PANTHER" id="PTHR48082">
    <property type="entry name" value="ATP SYNTHASE SUBUNIT ALPHA, MITOCHONDRIAL"/>
    <property type="match status" value="1"/>
</dbReference>
<dbReference type="EMBL" id="OX451735">
    <property type="protein sequence ID" value="CAI8592826.1"/>
    <property type="molecule type" value="Genomic_DNA"/>
</dbReference>
<dbReference type="Proteomes" id="UP001157006">
    <property type="component" value="Chromosome 1S"/>
</dbReference>
<protein>
    <recommendedName>
        <fullName evidence="4">ATPase F1/V1/A1 complex alpha/beta subunit N-terminal domain-containing protein</fullName>
    </recommendedName>
</protein>
<dbReference type="InterPro" id="IPR023366">
    <property type="entry name" value="ATP_synth_asu-like_sf"/>
</dbReference>
<dbReference type="InterPro" id="IPR036121">
    <property type="entry name" value="ATPase_F1/V1/A1_a/bsu_N_sf"/>
</dbReference>
<sequence>MLNLENENVGIVVFGSDTSIKEGDLIKRTGFIVDVHAGNVMLGRVVDATIPSEHELPKLKINPDIVEFDIDIMENEINIVYPLVPFFSGCPMQKSFDTCFDPSFLTKVAVPPFSKRLKSSERNFSWTCLEIDSDWLSSRDGGGIAKTTLGIIGHLH</sequence>